<name>A0A3B0VTU3_9ZZZZ</name>
<dbReference type="GO" id="GO:0003677">
    <property type="term" value="F:DNA binding"/>
    <property type="evidence" value="ECO:0007669"/>
    <property type="project" value="UniProtKB-KW"/>
</dbReference>
<accession>A0A3B0VTU3</accession>
<keyword evidence="1" id="KW-0678">Repressor</keyword>
<sequence>ELAGEQPHHHLVCQECDNSLEIPHTILSQLYSQIEEEYRFTIDMNHISFFGLCELCRESQ</sequence>
<dbReference type="InterPro" id="IPR036390">
    <property type="entry name" value="WH_DNA-bd_sf"/>
</dbReference>
<protein>
    <recommendedName>
        <fullName evidence="6">Transcriptional repressor</fullName>
    </recommendedName>
</protein>
<evidence type="ECO:0000256" key="2">
    <source>
        <dbReference type="ARBA" id="ARBA00023015"/>
    </source>
</evidence>
<evidence type="ECO:0000256" key="1">
    <source>
        <dbReference type="ARBA" id="ARBA00022491"/>
    </source>
</evidence>
<dbReference type="Gene3D" id="3.30.1490.190">
    <property type="match status" value="1"/>
</dbReference>
<proteinExistence type="predicted"/>
<reference evidence="5" key="1">
    <citation type="submission" date="2018-06" db="EMBL/GenBank/DDBJ databases">
        <authorList>
            <person name="Zhirakovskaya E."/>
        </authorList>
    </citation>
    <scope>NUCLEOTIDE SEQUENCE</scope>
</reference>
<dbReference type="InterPro" id="IPR002481">
    <property type="entry name" value="FUR"/>
</dbReference>
<feature type="non-terminal residue" evidence="5">
    <location>
        <position position="1"/>
    </location>
</feature>
<keyword evidence="3" id="KW-0238">DNA-binding</keyword>
<evidence type="ECO:0000313" key="5">
    <source>
        <dbReference type="EMBL" id="VAW43563.1"/>
    </source>
</evidence>
<keyword evidence="2" id="KW-0805">Transcription regulation</keyword>
<dbReference type="AlphaFoldDB" id="A0A3B0VTU3"/>
<keyword evidence="4" id="KW-0804">Transcription</keyword>
<evidence type="ECO:0000256" key="3">
    <source>
        <dbReference type="ARBA" id="ARBA00023125"/>
    </source>
</evidence>
<organism evidence="5">
    <name type="scientific">hydrothermal vent metagenome</name>
    <dbReference type="NCBI Taxonomy" id="652676"/>
    <lineage>
        <taxon>unclassified sequences</taxon>
        <taxon>metagenomes</taxon>
        <taxon>ecological metagenomes</taxon>
    </lineage>
</organism>
<dbReference type="GO" id="GO:0003700">
    <property type="term" value="F:DNA-binding transcription factor activity"/>
    <property type="evidence" value="ECO:0007669"/>
    <property type="project" value="InterPro"/>
</dbReference>
<dbReference type="SUPFAM" id="SSF46785">
    <property type="entry name" value="Winged helix' DNA-binding domain"/>
    <property type="match status" value="1"/>
</dbReference>
<evidence type="ECO:0000256" key="4">
    <source>
        <dbReference type="ARBA" id="ARBA00023163"/>
    </source>
</evidence>
<dbReference type="InterPro" id="IPR043135">
    <property type="entry name" value="Fur_C"/>
</dbReference>
<evidence type="ECO:0008006" key="6">
    <source>
        <dbReference type="Google" id="ProtNLM"/>
    </source>
</evidence>
<dbReference type="Pfam" id="PF01475">
    <property type="entry name" value="FUR"/>
    <property type="match status" value="1"/>
</dbReference>
<gene>
    <name evidence="5" type="ORF">MNBD_CHLOROFLEXI01-2422</name>
</gene>
<dbReference type="EMBL" id="UOEU01001111">
    <property type="protein sequence ID" value="VAW43563.1"/>
    <property type="molecule type" value="Genomic_DNA"/>
</dbReference>